<dbReference type="Pfam" id="PF14464">
    <property type="entry name" value="Prok-JAB"/>
    <property type="match status" value="1"/>
</dbReference>
<reference evidence="7 8" key="1">
    <citation type="submission" date="2020-01" db="EMBL/GenBank/DDBJ databases">
        <title>Sphingomonas sp. strain CSW-10.</title>
        <authorList>
            <person name="Chen W.-M."/>
        </authorList>
    </citation>
    <scope>NUCLEOTIDE SEQUENCE [LARGE SCALE GENOMIC DNA]</scope>
    <source>
        <strain evidence="7 8">CSW-10</strain>
    </source>
</reference>
<name>A0A6M4AXA0_9SPHN</name>
<evidence type="ECO:0000259" key="6">
    <source>
        <dbReference type="Pfam" id="PF14464"/>
    </source>
</evidence>
<keyword evidence="8" id="KW-1185">Reference proteome</keyword>
<keyword evidence="4" id="KW-0862">Zinc</keyword>
<dbReference type="InterPro" id="IPR028090">
    <property type="entry name" value="JAB_dom_prok"/>
</dbReference>
<evidence type="ECO:0000256" key="4">
    <source>
        <dbReference type="ARBA" id="ARBA00022833"/>
    </source>
</evidence>
<dbReference type="KEGG" id="slan:GV829_11395"/>
<dbReference type="PANTHER" id="PTHR34858:SF1">
    <property type="entry name" value="CYSO-CYSTEINE PEPTIDASE"/>
    <property type="match status" value="1"/>
</dbReference>
<keyword evidence="2" id="KW-0479">Metal-binding</keyword>
<organism evidence="7 8">
    <name type="scientific">Sphingomonas lacunae</name>
    <dbReference type="NCBI Taxonomy" id="2698828"/>
    <lineage>
        <taxon>Bacteria</taxon>
        <taxon>Pseudomonadati</taxon>
        <taxon>Pseudomonadota</taxon>
        <taxon>Alphaproteobacteria</taxon>
        <taxon>Sphingomonadales</taxon>
        <taxon>Sphingomonadaceae</taxon>
        <taxon>Sphingomonas</taxon>
    </lineage>
</organism>
<dbReference type="AlphaFoldDB" id="A0A6M4AXA0"/>
<protein>
    <submittedName>
        <fullName evidence="7">M67 family metallopeptidase</fullName>
    </submittedName>
</protein>
<evidence type="ECO:0000256" key="1">
    <source>
        <dbReference type="ARBA" id="ARBA00022670"/>
    </source>
</evidence>
<evidence type="ECO:0000313" key="7">
    <source>
        <dbReference type="EMBL" id="QJQ33737.1"/>
    </source>
</evidence>
<dbReference type="Proteomes" id="UP000503018">
    <property type="component" value="Chromosome"/>
</dbReference>
<dbReference type="GO" id="GO:0008270">
    <property type="term" value="F:zinc ion binding"/>
    <property type="evidence" value="ECO:0007669"/>
    <property type="project" value="TreeGrafter"/>
</dbReference>
<keyword evidence="3" id="KW-0378">Hydrolase</keyword>
<dbReference type="EMBL" id="CP053015">
    <property type="protein sequence ID" value="QJQ33737.1"/>
    <property type="molecule type" value="Genomic_DNA"/>
</dbReference>
<proteinExistence type="predicted"/>
<dbReference type="PANTHER" id="PTHR34858">
    <property type="entry name" value="CYSO-CYSTEINE PEPTIDASE"/>
    <property type="match status" value="1"/>
</dbReference>
<dbReference type="SUPFAM" id="SSF102712">
    <property type="entry name" value="JAB1/MPN domain"/>
    <property type="match status" value="1"/>
</dbReference>
<feature type="domain" description="JAB" evidence="6">
    <location>
        <begin position="7"/>
        <end position="116"/>
    </location>
</feature>
<evidence type="ECO:0000256" key="3">
    <source>
        <dbReference type="ARBA" id="ARBA00022801"/>
    </source>
</evidence>
<evidence type="ECO:0000256" key="2">
    <source>
        <dbReference type="ARBA" id="ARBA00022723"/>
    </source>
</evidence>
<gene>
    <name evidence="7" type="ORF">GV829_11395</name>
</gene>
<keyword evidence="1" id="KW-0645">Protease</keyword>
<accession>A0A6M4AXA0</accession>
<evidence type="ECO:0000313" key="8">
    <source>
        <dbReference type="Proteomes" id="UP000503018"/>
    </source>
</evidence>
<keyword evidence="5" id="KW-0482">Metalloprotease</keyword>
<dbReference type="GO" id="GO:0008235">
    <property type="term" value="F:metalloexopeptidase activity"/>
    <property type="evidence" value="ECO:0007669"/>
    <property type="project" value="TreeGrafter"/>
</dbReference>
<evidence type="ECO:0000256" key="5">
    <source>
        <dbReference type="ARBA" id="ARBA00023049"/>
    </source>
</evidence>
<sequence>MAVRISRAVLEAIISDASTTPTVERCGLLLGSADHVTAWLSVANVHPEPDQHFELDPATLIAVERAARQGHGPGVAGHYHSHPKGSAVPSLADAEAAAPDGRLWLMTAQGECRLWRSVAAMPLANDGTGALWLSRFVEEEIDVTD</sequence>
<dbReference type="InterPro" id="IPR051929">
    <property type="entry name" value="VirAsm_ModProt"/>
</dbReference>
<dbReference type="Gene3D" id="3.40.140.10">
    <property type="entry name" value="Cytidine Deaminase, domain 2"/>
    <property type="match status" value="1"/>
</dbReference>
<dbReference type="CDD" id="cd08070">
    <property type="entry name" value="MPN_like"/>
    <property type="match status" value="1"/>
</dbReference>
<dbReference type="GO" id="GO:0006508">
    <property type="term" value="P:proteolysis"/>
    <property type="evidence" value="ECO:0007669"/>
    <property type="project" value="UniProtKB-KW"/>
</dbReference>